<keyword evidence="3" id="KW-1185">Reference proteome</keyword>
<dbReference type="Proteomes" id="UP001143349">
    <property type="component" value="Unassembled WGS sequence"/>
</dbReference>
<evidence type="ECO:0000313" key="2">
    <source>
        <dbReference type="EMBL" id="GLK64005.1"/>
    </source>
</evidence>
<comment type="caution">
    <text evidence="2">The sequence shown here is derived from an EMBL/GenBank/DDBJ whole genome shotgun (WGS) entry which is preliminary data.</text>
</comment>
<gene>
    <name evidence="2" type="ORF">GCM10017635_14760</name>
</gene>
<keyword evidence="1" id="KW-1133">Transmembrane helix</keyword>
<keyword evidence="1" id="KW-0472">Membrane</keyword>
<keyword evidence="1" id="KW-0812">Transmembrane</keyword>
<evidence type="ECO:0000256" key="1">
    <source>
        <dbReference type="SAM" id="Phobius"/>
    </source>
</evidence>
<name>A0AAD3RTP5_9RHOB</name>
<reference evidence="2" key="2">
    <citation type="submission" date="2023-01" db="EMBL/GenBank/DDBJ databases">
        <authorList>
            <person name="Sun Q."/>
            <person name="Evtushenko L."/>
        </authorList>
    </citation>
    <scope>NUCLEOTIDE SEQUENCE</scope>
    <source>
        <strain evidence="2">VKM B-2222</strain>
    </source>
</reference>
<feature type="transmembrane region" description="Helical" evidence="1">
    <location>
        <begin position="71"/>
        <end position="92"/>
    </location>
</feature>
<feature type="transmembrane region" description="Helical" evidence="1">
    <location>
        <begin position="112"/>
        <end position="130"/>
    </location>
</feature>
<feature type="transmembrane region" description="Helical" evidence="1">
    <location>
        <begin position="165"/>
        <end position="182"/>
    </location>
</feature>
<reference evidence="2" key="1">
    <citation type="journal article" date="2014" name="Int. J. Syst. Evol. Microbiol.">
        <title>Complete genome sequence of Corynebacterium casei LMG S-19264T (=DSM 44701T), isolated from a smear-ripened cheese.</title>
        <authorList>
            <consortium name="US DOE Joint Genome Institute (JGI-PGF)"/>
            <person name="Walter F."/>
            <person name="Albersmeier A."/>
            <person name="Kalinowski J."/>
            <person name="Ruckert C."/>
        </authorList>
    </citation>
    <scope>NUCLEOTIDE SEQUENCE</scope>
    <source>
        <strain evidence="2">VKM B-2222</strain>
    </source>
</reference>
<dbReference type="AlphaFoldDB" id="A0AAD3RTP5"/>
<feature type="transmembrane region" description="Helical" evidence="1">
    <location>
        <begin position="6"/>
        <end position="27"/>
    </location>
</feature>
<evidence type="ECO:0000313" key="3">
    <source>
        <dbReference type="Proteomes" id="UP001143349"/>
    </source>
</evidence>
<proteinExistence type="predicted"/>
<organism evidence="2 3">
    <name type="scientific">Paracoccus kondratievae</name>
    <dbReference type="NCBI Taxonomy" id="135740"/>
    <lineage>
        <taxon>Bacteria</taxon>
        <taxon>Pseudomonadati</taxon>
        <taxon>Pseudomonadota</taxon>
        <taxon>Alphaproteobacteria</taxon>
        <taxon>Rhodobacterales</taxon>
        <taxon>Paracoccaceae</taxon>
        <taxon>Paracoccus</taxon>
    </lineage>
</organism>
<dbReference type="RefSeq" id="WP_010392521.1">
    <property type="nucleotide sequence ID" value="NZ_BSFH01000024.1"/>
</dbReference>
<accession>A0AAD3RTP5</accession>
<feature type="transmembrane region" description="Helical" evidence="1">
    <location>
        <begin position="39"/>
        <end position="59"/>
    </location>
</feature>
<sequence>MDAYAHLKVLVSLILGLAITRVLSGLSRRLQFPARTEGMFVHIVWSMVLLLSAVHFWWWEFALRDIATWHFGIYVFVLAYASLHFLMATLLYPDAHSEHAESERFFITRRHWFFGIFAVSFLFDLIDTAMKGRAHWQALGSEYPLRLLIGVSIALLAMRTGRPRSLLILGIVWLVYDLSWIIRRYDSLN</sequence>
<dbReference type="EMBL" id="BSFH01000024">
    <property type="protein sequence ID" value="GLK64005.1"/>
    <property type="molecule type" value="Genomic_DNA"/>
</dbReference>
<protein>
    <submittedName>
        <fullName evidence="2">Uncharacterized protein</fullName>
    </submittedName>
</protein>